<dbReference type="Gene3D" id="1.20.5.1930">
    <property type="match status" value="1"/>
</dbReference>
<dbReference type="InterPro" id="IPR050482">
    <property type="entry name" value="Sensor_HK_TwoCompSys"/>
</dbReference>
<keyword evidence="6 12" id="KW-0418">Kinase</keyword>
<dbReference type="EC" id="2.7.13.3" evidence="2"/>
<accession>A0ABW4LBU3</accession>
<evidence type="ECO:0000259" key="10">
    <source>
        <dbReference type="Pfam" id="PF02518"/>
    </source>
</evidence>
<dbReference type="Pfam" id="PF07730">
    <property type="entry name" value="HisKA_3"/>
    <property type="match status" value="1"/>
</dbReference>
<sequence>MTASVSASAPLRRAVAVAGRGLRAVLEQARLLRIDRVLRGAALVTAVVLVLVEAALGSAVHGIAVPLAFLLAVAHSAALPLATRVPNVAAPLGLAAALALQALSAPAAGIWPWWPAMMVTHTLVLAAVAARARLLVPLLHWVLALGASAALAAVLRPGDPVVPVVLTVFGAVSAGAIVVALLLAQWRRVRSELLHERRMVAEEAERRLLAEERARIARELHDVVAHGLSLIAVQTSTARFRHADLGDAAIDELDRIGAQSRQALDEMRGLLRVLRGTDEADLRPQPGLDDLPALVAQAGGAGPGVVLETPDGDWAAGIGPVTALAAYRIVQEAISNALRHASGAPVRVTLDRTEHALRLAVVNAAGAATAGPIRPGHGLVGMAERAASAGGTVRFGPEDDGGYAVRAVLPLRAGRTA</sequence>
<dbReference type="EMBL" id="JBHUEA010000003">
    <property type="protein sequence ID" value="MFD1720619.1"/>
    <property type="molecule type" value="Genomic_DNA"/>
</dbReference>
<protein>
    <recommendedName>
        <fullName evidence="2">histidine kinase</fullName>
        <ecNumber evidence="2">2.7.13.3</ecNumber>
    </recommendedName>
</protein>
<feature type="transmembrane region" description="Helical" evidence="9">
    <location>
        <begin position="37"/>
        <end position="57"/>
    </location>
</feature>
<feature type="domain" description="Signal transduction histidine kinase subgroup 3 dimerisation and phosphoacceptor" evidence="11">
    <location>
        <begin position="212"/>
        <end position="277"/>
    </location>
</feature>
<evidence type="ECO:0000256" key="7">
    <source>
        <dbReference type="ARBA" id="ARBA00022840"/>
    </source>
</evidence>
<dbReference type="GO" id="GO:0016301">
    <property type="term" value="F:kinase activity"/>
    <property type="evidence" value="ECO:0007669"/>
    <property type="project" value="UniProtKB-KW"/>
</dbReference>
<keyword evidence="9" id="KW-0472">Membrane</keyword>
<dbReference type="Proteomes" id="UP001597347">
    <property type="component" value="Unassembled WGS sequence"/>
</dbReference>
<comment type="caution">
    <text evidence="12">The sequence shown here is derived from an EMBL/GenBank/DDBJ whole genome shotgun (WGS) entry which is preliminary data.</text>
</comment>
<feature type="domain" description="Histidine kinase/HSP90-like ATPase" evidence="10">
    <location>
        <begin position="325"/>
        <end position="412"/>
    </location>
</feature>
<keyword evidence="4" id="KW-0808">Transferase</keyword>
<dbReference type="InterPro" id="IPR011712">
    <property type="entry name" value="Sig_transdc_His_kin_sub3_dim/P"/>
</dbReference>
<reference evidence="13" key="1">
    <citation type="journal article" date="2019" name="Int. J. Syst. Evol. Microbiol.">
        <title>The Global Catalogue of Microorganisms (GCM) 10K type strain sequencing project: providing services to taxonomists for standard genome sequencing and annotation.</title>
        <authorList>
            <consortium name="The Broad Institute Genomics Platform"/>
            <consortium name="The Broad Institute Genome Sequencing Center for Infectious Disease"/>
            <person name="Wu L."/>
            <person name="Ma J."/>
        </authorList>
    </citation>
    <scope>NUCLEOTIDE SEQUENCE [LARGE SCALE GENOMIC DNA]</scope>
    <source>
        <strain evidence="13">CGMCC 1.12471</strain>
    </source>
</reference>
<evidence type="ECO:0000256" key="6">
    <source>
        <dbReference type="ARBA" id="ARBA00022777"/>
    </source>
</evidence>
<evidence type="ECO:0000256" key="9">
    <source>
        <dbReference type="SAM" id="Phobius"/>
    </source>
</evidence>
<proteinExistence type="predicted"/>
<feature type="transmembrane region" description="Helical" evidence="9">
    <location>
        <begin position="88"/>
        <end position="107"/>
    </location>
</feature>
<keyword evidence="13" id="KW-1185">Reference proteome</keyword>
<dbReference type="CDD" id="cd16917">
    <property type="entry name" value="HATPase_UhpB-NarQ-NarX-like"/>
    <property type="match status" value="1"/>
</dbReference>
<comment type="catalytic activity">
    <reaction evidence="1">
        <text>ATP + protein L-histidine = ADP + protein N-phospho-L-histidine.</text>
        <dbReference type="EC" id="2.7.13.3"/>
    </reaction>
</comment>
<dbReference type="InterPro" id="IPR036890">
    <property type="entry name" value="HATPase_C_sf"/>
</dbReference>
<evidence type="ECO:0000256" key="3">
    <source>
        <dbReference type="ARBA" id="ARBA00022553"/>
    </source>
</evidence>
<dbReference type="SUPFAM" id="SSF55874">
    <property type="entry name" value="ATPase domain of HSP90 chaperone/DNA topoisomerase II/histidine kinase"/>
    <property type="match status" value="1"/>
</dbReference>
<gene>
    <name evidence="12" type="ORF">ACFSBI_03585</name>
</gene>
<keyword evidence="3" id="KW-0597">Phosphoprotein</keyword>
<dbReference type="PANTHER" id="PTHR24421">
    <property type="entry name" value="NITRATE/NITRITE SENSOR PROTEIN NARX-RELATED"/>
    <property type="match status" value="1"/>
</dbReference>
<dbReference type="Gene3D" id="3.30.565.10">
    <property type="entry name" value="Histidine kinase-like ATPase, C-terminal domain"/>
    <property type="match status" value="1"/>
</dbReference>
<keyword evidence="7" id="KW-0067">ATP-binding</keyword>
<organism evidence="12 13">
    <name type="scientific">Amnibacterium endophyticum</name>
    <dbReference type="NCBI Taxonomy" id="2109337"/>
    <lineage>
        <taxon>Bacteria</taxon>
        <taxon>Bacillati</taxon>
        <taxon>Actinomycetota</taxon>
        <taxon>Actinomycetes</taxon>
        <taxon>Micrococcales</taxon>
        <taxon>Microbacteriaceae</taxon>
        <taxon>Amnibacterium</taxon>
    </lineage>
</organism>
<dbReference type="Pfam" id="PF02518">
    <property type="entry name" value="HATPase_c"/>
    <property type="match status" value="1"/>
</dbReference>
<evidence type="ECO:0000313" key="13">
    <source>
        <dbReference type="Proteomes" id="UP001597347"/>
    </source>
</evidence>
<dbReference type="PANTHER" id="PTHR24421:SF10">
    <property type="entry name" value="NITRATE_NITRITE SENSOR PROTEIN NARQ"/>
    <property type="match status" value="1"/>
</dbReference>
<evidence type="ECO:0000256" key="4">
    <source>
        <dbReference type="ARBA" id="ARBA00022679"/>
    </source>
</evidence>
<evidence type="ECO:0000256" key="8">
    <source>
        <dbReference type="ARBA" id="ARBA00023012"/>
    </source>
</evidence>
<keyword evidence="9" id="KW-1133">Transmembrane helix</keyword>
<dbReference type="InterPro" id="IPR003594">
    <property type="entry name" value="HATPase_dom"/>
</dbReference>
<keyword evidence="8" id="KW-0902">Two-component regulatory system</keyword>
<evidence type="ECO:0000256" key="5">
    <source>
        <dbReference type="ARBA" id="ARBA00022741"/>
    </source>
</evidence>
<dbReference type="RefSeq" id="WP_377932106.1">
    <property type="nucleotide sequence ID" value="NZ_JBHUEA010000003.1"/>
</dbReference>
<evidence type="ECO:0000259" key="11">
    <source>
        <dbReference type="Pfam" id="PF07730"/>
    </source>
</evidence>
<name>A0ABW4LBU3_9MICO</name>
<keyword evidence="5" id="KW-0547">Nucleotide-binding</keyword>
<evidence type="ECO:0000313" key="12">
    <source>
        <dbReference type="EMBL" id="MFD1720619.1"/>
    </source>
</evidence>
<evidence type="ECO:0000256" key="2">
    <source>
        <dbReference type="ARBA" id="ARBA00012438"/>
    </source>
</evidence>
<feature type="transmembrane region" description="Helical" evidence="9">
    <location>
        <begin position="161"/>
        <end position="184"/>
    </location>
</feature>
<feature type="transmembrane region" description="Helical" evidence="9">
    <location>
        <begin position="138"/>
        <end position="155"/>
    </location>
</feature>
<keyword evidence="9" id="KW-0812">Transmembrane</keyword>
<evidence type="ECO:0000256" key="1">
    <source>
        <dbReference type="ARBA" id="ARBA00000085"/>
    </source>
</evidence>